<evidence type="ECO:0000313" key="1">
    <source>
        <dbReference type="EMBL" id="QHT85178.1"/>
    </source>
</evidence>
<dbReference type="AlphaFoldDB" id="A0A6C0HWP5"/>
<evidence type="ECO:0008006" key="2">
    <source>
        <dbReference type="Google" id="ProtNLM"/>
    </source>
</evidence>
<reference evidence="1" key="1">
    <citation type="journal article" date="2020" name="Nature">
        <title>Giant virus diversity and host interactions through global metagenomics.</title>
        <authorList>
            <person name="Schulz F."/>
            <person name="Roux S."/>
            <person name="Paez-Espino D."/>
            <person name="Jungbluth S."/>
            <person name="Walsh D.A."/>
            <person name="Denef V.J."/>
            <person name="McMahon K.D."/>
            <person name="Konstantinidis K.T."/>
            <person name="Eloe-Fadrosh E.A."/>
            <person name="Kyrpides N.C."/>
            <person name="Woyke T."/>
        </authorList>
    </citation>
    <scope>NUCLEOTIDE SEQUENCE</scope>
    <source>
        <strain evidence="1">GVMAG-M-3300023184-178</strain>
    </source>
</reference>
<accession>A0A6C0HWP5</accession>
<organism evidence="1">
    <name type="scientific">viral metagenome</name>
    <dbReference type="NCBI Taxonomy" id="1070528"/>
    <lineage>
        <taxon>unclassified sequences</taxon>
        <taxon>metagenomes</taxon>
        <taxon>organismal metagenomes</taxon>
    </lineage>
</organism>
<proteinExistence type="predicted"/>
<protein>
    <recommendedName>
        <fullName evidence="2">Nucleotide-diphospho-sugar transferase domain-containing protein</fullName>
    </recommendedName>
</protein>
<name>A0A6C0HWP5_9ZZZZ</name>
<dbReference type="EMBL" id="MN740035">
    <property type="protein sequence ID" value="QHT85178.1"/>
    <property type="molecule type" value="Genomic_DNA"/>
</dbReference>
<sequence>MSKITILQTDNRLKLDYLLLSQQVNKRACDYLNLQGDLNYKYMFIELNNEKYKNIHPATAKIYIVNDFLQKSSGDLQKSSGDLQKSSGDLQKSSGDLQKSSDDILIFLDSDAWVQNCHCLNKIINMLINDSTKHGCYSRDPYIKKNTYVNSGSFIIKNNEYTKNMYQKIVESLENDTENSQYKNSWPYDQFYISKYIFNNKNDFNIFIPEILNTPLGLVFRHNWFKTPQMYTDLHNLINEPTKLQQIIHLDFDNCYDKKDFPNKEEYGYQYYV</sequence>